<dbReference type="Gene3D" id="3.40.50.620">
    <property type="entry name" value="HUPs"/>
    <property type="match status" value="1"/>
</dbReference>
<feature type="domain" description="Asparagine synthetase" evidence="5">
    <location>
        <begin position="149"/>
        <end position="491"/>
    </location>
</feature>
<dbReference type="GO" id="GO:0004066">
    <property type="term" value="F:asparagine synthase (glutamine-hydrolyzing) activity"/>
    <property type="evidence" value="ECO:0007669"/>
    <property type="project" value="UniProtKB-EC"/>
</dbReference>
<dbReference type="PANTHER" id="PTHR43284">
    <property type="entry name" value="ASPARAGINE SYNTHETASE (GLUTAMINE-HYDROLYZING)"/>
    <property type="match status" value="1"/>
</dbReference>
<dbReference type="EC" id="6.3.5.4" evidence="2"/>
<evidence type="ECO:0000313" key="7">
    <source>
        <dbReference type="Proteomes" id="UP000018763"/>
    </source>
</evidence>
<evidence type="ECO:0000256" key="2">
    <source>
        <dbReference type="ARBA" id="ARBA00012737"/>
    </source>
</evidence>
<dbReference type="SUPFAM" id="SSF52402">
    <property type="entry name" value="Adenine nucleotide alpha hydrolases-like"/>
    <property type="match status" value="1"/>
</dbReference>
<dbReference type="InterPro" id="IPR014729">
    <property type="entry name" value="Rossmann-like_a/b/a_fold"/>
</dbReference>
<dbReference type="InterPro" id="IPR051786">
    <property type="entry name" value="ASN_synthetase/amidase"/>
</dbReference>
<dbReference type="Proteomes" id="UP000018763">
    <property type="component" value="Chromosome"/>
</dbReference>
<dbReference type="KEGG" id="mne:D174_00115"/>
<evidence type="ECO:0000256" key="1">
    <source>
        <dbReference type="ARBA" id="ARBA00005187"/>
    </source>
</evidence>
<dbReference type="GO" id="GO:0006529">
    <property type="term" value="P:asparagine biosynthetic process"/>
    <property type="evidence" value="ECO:0007669"/>
    <property type="project" value="UniProtKB-KW"/>
</dbReference>
<evidence type="ECO:0000259" key="5">
    <source>
        <dbReference type="Pfam" id="PF00733"/>
    </source>
</evidence>
<evidence type="ECO:0000256" key="4">
    <source>
        <dbReference type="ARBA" id="ARBA00048741"/>
    </source>
</evidence>
<comment type="catalytic activity">
    <reaction evidence="4">
        <text>L-aspartate + L-glutamine + ATP + H2O = L-asparagine + L-glutamate + AMP + diphosphate + H(+)</text>
        <dbReference type="Rhea" id="RHEA:12228"/>
        <dbReference type="ChEBI" id="CHEBI:15377"/>
        <dbReference type="ChEBI" id="CHEBI:15378"/>
        <dbReference type="ChEBI" id="CHEBI:29985"/>
        <dbReference type="ChEBI" id="CHEBI:29991"/>
        <dbReference type="ChEBI" id="CHEBI:30616"/>
        <dbReference type="ChEBI" id="CHEBI:33019"/>
        <dbReference type="ChEBI" id="CHEBI:58048"/>
        <dbReference type="ChEBI" id="CHEBI:58359"/>
        <dbReference type="ChEBI" id="CHEBI:456215"/>
        <dbReference type="EC" id="6.3.5.4"/>
    </reaction>
</comment>
<accession>V5XJ31</accession>
<keyword evidence="3" id="KW-0028">Amino-acid biosynthesis</keyword>
<reference evidence="6 7" key="1">
    <citation type="journal article" date="2014" name="Genome Announc.">
        <title>Complete Genome Sequence of Sterol-Transforming Mycobacterium neoaurum Strain VKM Ac-1815D.</title>
        <authorList>
            <person name="Shtratnikova V.Y."/>
            <person name="Bragin E.Y."/>
            <person name="Dovbnya D.V."/>
            <person name="Pekov Y.A."/>
            <person name="Schelkunov M.I."/>
            <person name="Strizhov N."/>
            <person name="Ivashina T.V."/>
            <person name="Ashapkin V.V."/>
            <person name="Donova M.V."/>
        </authorList>
    </citation>
    <scope>NUCLEOTIDE SEQUENCE [LARGE SCALE GENOMIC DNA]</scope>
    <source>
        <strain evidence="6 7">VKM Ac-1815D</strain>
    </source>
</reference>
<dbReference type="InterPro" id="IPR001962">
    <property type="entry name" value="Asn_synthase"/>
</dbReference>
<protein>
    <recommendedName>
        <fullName evidence="2">asparagine synthase (glutamine-hydrolyzing)</fullName>
        <ecNumber evidence="2">6.3.5.4</ecNumber>
    </recommendedName>
</protein>
<dbReference type="EMBL" id="CP006936">
    <property type="protein sequence ID" value="AHC27771.1"/>
    <property type="molecule type" value="Genomic_DNA"/>
</dbReference>
<proteinExistence type="predicted"/>
<dbReference type="HOGENOM" id="CLU_538420_0_0_11"/>
<organism evidence="6 7">
    <name type="scientific">Mycolicibacterium neoaurum VKM Ac-1815D</name>
    <dbReference type="NCBI Taxonomy" id="700508"/>
    <lineage>
        <taxon>Bacteria</taxon>
        <taxon>Bacillati</taxon>
        <taxon>Actinomycetota</taxon>
        <taxon>Actinomycetes</taxon>
        <taxon>Mycobacteriales</taxon>
        <taxon>Mycobacteriaceae</taxon>
        <taxon>Mycolicibacterium</taxon>
    </lineage>
</organism>
<dbReference type="AlphaFoldDB" id="V5XJ31"/>
<dbReference type="PANTHER" id="PTHR43284:SF1">
    <property type="entry name" value="ASPARAGINE SYNTHETASE"/>
    <property type="match status" value="1"/>
</dbReference>
<dbReference type="eggNOG" id="COG0367">
    <property type="taxonomic scope" value="Bacteria"/>
</dbReference>
<evidence type="ECO:0000313" key="6">
    <source>
        <dbReference type="EMBL" id="AHC27771.1"/>
    </source>
</evidence>
<name>V5XJ31_MYCNE</name>
<keyword evidence="3" id="KW-0061">Asparagine biosynthesis</keyword>
<gene>
    <name evidence="6" type="ORF">D174_00115</name>
</gene>
<comment type="pathway">
    <text evidence="1">Amino-acid biosynthesis; L-asparagine biosynthesis; L-asparagine from L-aspartate (L-Gln route): step 1/1.</text>
</comment>
<keyword evidence="7" id="KW-1185">Reference proteome</keyword>
<sequence length="506" mass="56690">MPKIVSGTLRSVSFDVDPYSTGTVFSGIPTDSTTQLQSAWSPTEPLYYLDVASPPWIFCHDLSILQELSDALAVPQELDERFALWTLTGLPAGQFGLSPMRTPWLHIKQVPAGIVVTIDIEAERLRFDRAPQPFWNTEQVSTRYACDRIAEAFADSVSRCTSTPAAVLASGGIDSSAVVGASCAVGRRPHLFTNIYPAAPETNEETYVNALHETYRLPVMPITSQPASLFAYAQRQSRPFRGLFRADDQLVIEQAHALGLEVILDGLGGDELFAVRDYPIGRLSHSANARALLPAHTWSQIYGKHRPNIPDDPLLPPFVTGIDEQELLWEFKFRPLLEMDCPDRVMRRAYSLMFESNFWEESQWLSREVFEPQGLKRRHPFISIDVLSATLSAPQRTFRRTPVTKPLQRRALRKYLPTPIATRYGGAEQTANVMLNLQHSHEDIIDTLTTSALRSSNAHIDGDQLDHYYQTGLAPASSYEGGPTNFDHFWSALCYDRWAAQWGIPA</sequence>
<dbReference type="Pfam" id="PF00733">
    <property type="entry name" value="Asn_synthase"/>
    <property type="match status" value="1"/>
</dbReference>
<evidence type="ECO:0000256" key="3">
    <source>
        <dbReference type="ARBA" id="ARBA00022888"/>
    </source>
</evidence>